<protein>
    <submittedName>
        <fullName evidence="2">Uncharacterized protein</fullName>
    </submittedName>
</protein>
<dbReference type="AlphaFoldDB" id="A0AAV7E600"/>
<organism evidence="2 3">
    <name type="scientific">Aristolochia fimbriata</name>
    <name type="common">White veined hardy Dutchman's pipe vine</name>
    <dbReference type="NCBI Taxonomy" id="158543"/>
    <lineage>
        <taxon>Eukaryota</taxon>
        <taxon>Viridiplantae</taxon>
        <taxon>Streptophyta</taxon>
        <taxon>Embryophyta</taxon>
        <taxon>Tracheophyta</taxon>
        <taxon>Spermatophyta</taxon>
        <taxon>Magnoliopsida</taxon>
        <taxon>Magnoliidae</taxon>
        <taxon>Piperales</taxon>
        <taxon>Aristolochiaceae</taxon>
        <taxon>Aristolochia</taxon>
    </lineage>
</organism>
<keyword evidence="3" id="KW-1185">Reference proteome</keyword>
<accession>A0AAV7E600</accession>
<feature type="compositionally biased region" description="Polar residues" evidence="1">
    <location>
        <begin position="27"/>
        <end position="38"/>
    </location>
</feature>
<evidence type="ECO:0000256" key="1">
    <source>
        <dbReference type="SAM" id="MobiDB-lite"/>
    </source>
</evidence>
<name>A0AAV7E600_ARIFI</name>
<evidence type="ECO:0000313" key="2">
    <source>
        <dbReference type="EMBL" id="KAG9444184.1"/>
    </source>
</evidence>
<gene>
    <name evidence="2" type="ORF">H6P81_015524</name>
</gene>
<dbReference type="EMBL" id="JAINDJ010000006">
    <property type="protein sequence ID" value="KAG9444184.1"/>
    <property type="molecule type" value="Genomic_DNA"/>
</dbReference>
<dbReference type="Proteomes" id="UP000825729">
    <property type="component" value="Unassembled WGS sequence"/>
</dbReference>
<feature type="region of interest" description="Disordered" evidence="1">
    <location>
        <begin position="1"/>
        <end position="52"/>
    </location>
</feature>
<sequence>MYHIRNPEQKPPLDQVHKNGDIGQGVSGQESSGDQCQGGNLKRVQYPPKRGSSPIRVGKAAYILMIQNHQESYCCISCTIYIWEMGRIQKIIGGGKQSQVKKVNMINLDNDPVSSNNIISKIILLLALLPLKELGSQGHGHLSSAICPRVIHAQHRSTVTTFEKKALVDA</sequence>
<comment type="caution">
    <text evidence="2">The sequence shown here is derived from an EMBL/GenBank/DDBJ whole genome shotgun (WGS) entry which is preliminary data.</text>
</comment>
<proteinExistence type="predicted"/>
<evidence type="ECO:0000313" key="3">
    <source>
        <dbReference type="Proteomes" id="UP000825729"/>
    </source>
</evidence>
<reference evidence="2 3" key="1">
    <citation type="submission" date="2021-07" db="EMBL/GenBank/DDBJ databases">
        <title>The Aristolochia fimbriata genome: insights into angiosperm evolution, floral development and chemical biosynthesis.</title>
        <authorList>
            <person name="Jiao Y."/>
        </authorList>
    </citation>
    <scope>NUCLEOTIDE SEQUENCE [LARGE SCALE GENOMIC DNA]</scope>
    <source>
        <strain evidence="2">IBCAS-2021</strain>
        <tissue evidence="2">Leaf</tissue>
    </source>
</reference>